<feature type="compositionally biased region" description="Basic and acidic residues" evidence="4">
    <location>
        <begin position="574"/>
        <end position="583"/>
    </location>
</feature>
<evidence type="ECO:0000256" key="4">
    <source>
        <dbReference type="SAM" id="MobiDB-lite"/>
    </source>
</evidence>
<dbReference type="InterPro" id="IPR001680">
    <property type="entry name" value="WD40_rpt"/>
</dbReference>
<feature type="region of interest" description="Disordered" evidence="4">
    <location>
        <begin position="192"/>
        <end position="211"/>
    </location>
</feature>
<feature type="compositionally biased region" description="Polar residues" evidence="4">
    <location>
        <begin position="29"/>
        <end position="38"/>
    </location>
</feature>
<accession>A0A067MPA1</accession>
<sequence length="1054" mass="117384">MDARPQPFRRFSTSTGFRTNTEPAGPSAPYTNEPTSYTLPRGLSNDLPGRQSTSKSHKRKLTLLSLLDELEQLRSSPDDELEGFASQFTFDDRREDGATIDARLQAEGAEMFHCFDKRVKGLDKQLQSFSNAVRQLGSSVGLLSSAYHLRKRLNDTLHRFRENAAELFPEHVKKRDAERFKPFSIRNRARSRDENAQRLHTIPPPRSDPEMLPSDLEWLAKDLTTFLNRLNDIPEFTDEAVNASMHAFEGDLKYWASCMKEYEGQFRYPAVERYVNDLSVEMGEHMENVTQALIVFVETGVPTIRFTQEHTAHGLQNLSTVATFFSAVTASMLQYSYQYDQSASPSQVRVKDAVNMLWICSLVFSVAAAINSVLSLHWRAAMYRSPRNYVPWLVLMWITRTPLFFLVASVLAFSAGLVCFTFSNYANIWIPRLTIIWTCVSSFALLAVALWFASERWAFSKTKGRKWLGDILEDVSQSLQSITGINWMARAISTHVNPVVTRSTGHVTGAMLYFARSASSALCNLSGKAFGRAAENGDSSTSSILPTSSPARRAYPVPGSGLVGTPALPPGRSAPDHNQHTTDEGTAATTSDIEEKTQSEHPGGTTEVNQSPARTRFAQIGWQVIRMLRVLPRASLDHAHAPPCSQSPNPSELLTRRESADTWAPRPSRLNALIPILKQLTPTQYLGGEHQALVRHLEFSPNGKFLATCSWDRTMIIWKVGEPFTKHRVLAHPEGFVGQVAWSPNSDFLLCKLGRAIKLWTASGVLRKKILRGTNVQSVAWLPDGNSFVSVEGANVHEIDLAGAIRATFTLERMQIHDVAITHGGQRFVAVATLERSETGLKPIKSQAQKRIIVYNMAERVIENQVPILQEVRGIQVSSNGQLALVSYENQTPPQLWRIPLIRDQARLQRMHTYMPHAPVDFAGHSYFGGKEDQFVICAGKGGETFVWDRETGALLHFIRAHAQASDLTSIAWNRASPSLMFASASHDGAVRIWTTPPPAEAPSAPEPETRTDTFNTVLEQPEDSTPMPIPRAQSPEILVTMGSLSRLQEESPA</sequence>
<evidence type="ECO:0000256" key="3">
    <source>
        <dbReference type="PROSITE-ProRule" id="PRU00221"/>
    </source>
</evidence>
<evidence type="ECO:0000256" key="2">
    <source>
        <dbReference type="ARBA" id="ARBA00022737"/>
    </source>
</evidence>
<dbReference type="EMBL" id="KL198044">
    <property type="protein sequence ID" value="KDQ13401.1"/>
    <property type="molecule type" value="Genomic_DNA"/>
</dbReference>
<keyword evidence="1 3" id="KW-0853">WD repeat</keyword>
<dbReference type="Proteomes" id="UP000027195">
    <property type="component" value="Unassembled WGS sequence"/>
</dbReference>
<feature type="repeat" description="WD" evidence="3">
    <location>
        <begin position="961"/>
        <end position="994"/>
    </location>
</feature>
<dbReference type="Pfam" id="PF00400">
    <property type="entry name" value="WD40"/>
    <property type="match status" value="2"/>
</dbReference>
<dbReference type="AlphaFoldDB" id="A0A067MPA1"/>
<feature type="region of interest" description="Disordered" evidence="4">
    <location>
        <begin position="1"/>
        <end position="58"/>
    </location>
</feature>
<dbReference type="STRING" id="930990.A0A067MPA1"/>
<dbReference type="PANTHER" id="PTHR22838:SF0">
    <property type="entry name" value="WD REPEAT-CONTAINING PROTEIN 26"/>
    <property type="match status" value="1"/>
</dbReference>
<dbReference type="GO" id="GO:0034657">
    <property type="term" value="C:GID complex"/>
    <property type="evidence" value="ECO:0007669"/>
    <property type="project" value="TreeGrafter"/>
</dbReference>
<gene>
    <name evidence="6" type="ORF">BOTBODRAFT_66862</name>
</gene>
<keyword evidence="2" id="KW-0677">Repeat</keyword>
<feature type="transmembrane region" description="Helical" evidence="5">
    <location>
        <begin position="403"/>
        <end position="423"/>
    </location>
</feature>
<dbReference type="HOGENOM" id="CLU_008849_0_0_1"/>
<dbReference type="OrthoDB" id="972532at2759"/>
<dbReference type="PROSITE" id="PS50082">
    <property type="entry name" value="WD_REPEATS_2"/>
    <property type="match status" value="2"/>
</dbReference>
<dbReference type="PANTHER" id="PTHR22838">
    <property type="entry name" value="WD REPEAT PROTEIN 26-RELATED"/>
    <property type="match status" value="1"/>
</dbReference>
<evidence type="ECO:0000256" key="1">
    <source>
        <dbReference type="ARBA" id="ARBA00022574"/>
    </source>
</evidence>
<feature type="compositionally biased region" description="Polar residues" evidence="4">
    <location>
        <begin position="11"/>
        <end position="22"/>
    </location>
</feature>
<dbReference type="InParanoid" id="A0A067MPA1"/>
<dbReference type="PROSITE" id="PS50294">
    <property type="entry name" value="WD_REPEATS_REGION"/>
    <property type="match status" value="1"/>
</dbReference>
<dbReference type="Gene3D" id="2.130.10.10">
    <property type="entry name" value="YVTN repeat-like/Quinoprotein amine dehydrogenase"/>
    <property type="match status" value="2"/>
</dbReference>
<organism evidence="6 7">
    <name type="scientific">Botryobasidium botryosum (strain FD-172 SS1)</name>
    <dbReference type="NCBI Taxonomy" id="930990"/>
    <lineage>
        <taxon>Eukaryota</taxon>
        <taxon>Fungi</taxon>
        <taxon>Dikarya</taxon>
        <taxon>Basidiomycota</taxon>
        <taxon>Agaricomycotina</taxon>
        <taxon>Agaricomycetes</taxon>
        <taxon>Cantharellales</taxon>
        <taxon>Botryobasidiaceae</taxon>
        <taxon>Botryobasidium</taxon>
    </lineage>
</organism>
<dbReference type="SUPFAM" id="SSF63829">
    <property type="entry name" value="Calcium-dependent phosphotriesterase"/>
    <property type="match status" value="1"/>
</dbReference>
<name>A0A067MPA1_BOTB1</name>
<reference evidence="7" key="1">
    <citation type="journal article" date="2014" name="Proc. Natl. Acad. Sci. U.S.A.">
        <title>Extensive sampling of basidiomycete genomes demonstrates inadequacy of the white-rot/brown-rot paradigm for wood decay fungi.</title>
        <authorList>
            <person name="Riley R."/>
            <person name="Salamov A.A."/>
            <person name="Brown D.W."/>
            <person name="Nagy L.G."/>
            <person name="Floudas D."/>
            <person name="Held B.W."/>
            <person name="Levasseur A."/>
            <person name="Lombard V."/>
            <person name="Morin E."/>
            <person name="Otillar R."/>
            <person name="Lindquist E.A."/>
            <person name="Sun H."/>
            <person name="LaButti K.M."/>
            <person name="Schmutz J."/>
            <person name="Jabbour D."/>
            <person name="Luo H."/>
            <person name="Baker S.E."/>
            <person name="Pisabarro A.G."/>
            <person name="Walton J.D."/>
            <person name="Blanchette R.A."/>
            <person name="Henrissat B."/>
            <person name="Martin F."/>
            <person name="Cullen D."/>
            <person name="Hibbett D.S."/>
            <person name="Grigoriev I.V."/>
        </authorList>
    </citation>
    <scope>NUCLEOTIDE SEQUENCE [LARGE SCALE GENOMIC DNA]</scope>
    <source>
        <strain evidence="7">FD-172 SS1</strain>
    </source>
</reference>
<dbReference type="GO" id="GO:0043161">
    <property type="term" value="P:proteasome-mediated ubiquitin-dependent protein catabolic process"/>
    <property type="evidence" value="ECO:0007669"/>
    <property type="project" value="TreeGrafter"/>
</dbReference>
<feature type="compositionally biased region" description="Low complexity" evidence="4">
    <location>
        <begin position="539"/>
        <end position="550"/>
    </location>
</feature>
<protein>
    <recommendedName>
        <fullName evidence="8">Anaphase-promoting complex subunit 4 WD40 domain-containing protein</fullName>
    </recommendedName>
</protein>
<evidence type="ECO:0000256" key="5">
    <source>
        <dbReference type="SAM" id="Phobius"/>
    </source>
</evidence>
<keyword evidence="5" id="KW-0472">Membrane</keyword>
<evidence type="ECO:0000313" key="7">
    <source>
        <dbReference type="Proteomes" id="UP000027195"/>
    </source>
</evidence>
<dbReference type="InterPro" id="IPR015943">
    <property type="entry name" value="WD40/YVTN_repeat-like_dom_sf"/>
</dbReference>
<feature type="transmembrane region" description="Helical" evidence="5">
    <location>
        <begin position="435"/>
        <end position="453"/>
    </location>
</feature>
<feature type="region of interest" description="Disordered" evidence="4">
    <location>
        <begin position="532"/>
        <end position="614"/>
    </location>
</feature>
<proteinExistence type="predicted"/>
<feature type="repeat" description="WD" evidence="3">
    <location>
        <begin position="687"/>
        <end position="720"/>
    </location>
</feature>
<dbReference type="SMART" id="SM00320">
    <property type="entry name" value="WD40"/>
    <property type="match status" value="3"/>
</dbReference>
<keyword evidence="7" id="KW-1185">Reference proteome</keyword>
<keyword evidence="5" id="KW-0812">Transmembrane</keyword>
<feature type="transmembrane region" description="Helical" evidence="5">
    <location>
        <begin position="356"/>
        <end position="378"/>
    </location>
</feature>
<evidence type="ECO:0000313" key="6">
    <source>
        <dbReference type="EMBL" id="KDQ13401.1"/>
    </source>
</evidence>
<evidence type="ECO:0008006" key="8">
    <source>
        <dbReference type="Google" id="ProtNLM"/>
    </source>
</evidence>
<dbReference type="InterPro" id="IPR051350">
    <property type="entry name" value="WD_repeat-ST_regulator"/>
</dbReference>
<keyword evidence="5" id="KW-1133">Transmembrane helix</keyword>